<keyword evidence="7" id="KW-1185">Reference proteome</keyword>
<evidence type="ECO:0000256" key="2">
    <source>
        <dbReference type="ARBA" id="ARBA00022801"/>
    </source>
</evidence>
<evidence type="ECO:0000256" key="1">
    <source>
        <dbReference type="ARBA" id="ARBA00022722"/>
    </source>
</evidence>
<accession>A0ABS8QFZ4</accession>
<dbReference type="SMART" id="SM00507">
    <property type="entry name" value="HNHc"/>
    <property type="match status" value="1"/>
</dbReference>
<dbReference type="InterPro" id="IPR003615">
    <property type="entry name" value="HNH_nuc"/>
</dbReference>
<protein>
    <recommendedName>
        <fullName evidence="4">Putative HNH nuclease YajD</fullName>
    </recommendedName>
</protein>
<evidence type="ECO:0000256" key="4">
    <source>
        <dbReference type="ARBA" id="ARBA00040194"/>
    </source>
</evidence>
<evidence type="ECO:0000313" key="7">
    <source>
        <dbReference type="Proteomes" id="UP001162836"/>
    </source>
</evidence>
<dbReference type="GO" id="GO:0004519">
    <property type="term" value="F:endonuclease activity"/>
    <property type="evidence" value="ECO:0007669"/>
    <property type="project" value="UniProtKB-KW"/>
</dbReference>
<dbReference type="EMBL" id="JAJODE010000008">
    <property type="protein sequence ID" value="MCD4838159.1"/>
    <property type="molecule type" value="Genomic_DNA"/>
</dbReference>
<dbReference type="Gene3D" id="1.10.30.50">
    <property type="match status" value="1"/>
</dbReference>
<dbReference type="Pfam" id="PF01844">
    <property type="entry name" value="HNH"/>
    <property type="match status" value="1"/>
</dbReference>
<keyword evidence="2" id="KW-0378">Hydrolase</keyword>
<comment type="similarity">
    <text evidence="3">Belongs to the HNH nuclease family.</text>
</comment>
<sequence length="118" mass="13623">MPSKPLKPCNKVGCHNLTRDRYCDDHKQLNYQYDKHRGTAAKRGYGARWRRARAAYLIEHPICVKCGSIANVVDHIIPHRGDMHLFWDVNNWQSLCDSCHSIKTAREDGGFGNKMKNK</sequence>
<proteinExistence type="inferred from homology"/>
<gene>
    <name evidence="6" type="ORF">LRS37_04590</name>
</gene>
<dbReference type="InterPro" id="IPR002711">
    <property type="entry name" value="HNH"/>
</dbReference>
<reference evidence="6 7" key="1">
    <citation type="journal article" date="2023" name="Antonie Van Leeuwenhoek">
        <title>Unveiling the genomic potential of a novel thermostable glycoside hydrolases producing Neobacillus sedimentimangrovi UE25.</title>
        <authorList>
            <person name="Ejaz U."/>
            <person name="Saleem F."/>
            <person name="Rashid R."/>
            <person name="Hasan K.A."/>
            <person name="Syed M.N."/>
            <person name="Sohail M."/>
        </authorList>
    </citation>
    <scope>NUCLEOTIDE SEQUENCE [LARGE SCALE GENOMIC DNA]</scope>
    <source>
        <strain evidence="6 7">UE25</strain>
    </source>
</reference>
<feature type="domain" description="HNH nuclease" evidence="5">
    <location>
        <begin position="51"/>
        <end position="101"/>
    </location>
</feature>
<organism evidence="6 7">
    <name type="scientific">Neobacillus sedimentimangrovi</name>
    <dbReference type="NCBI Taxonomy" id="2699460"/>
    <lineage>
        <taxon>Bacteria</taxon>
        <taxon>Bacillati</taxon>
        <taxon>Bacillota</taxon>
        <taxon>Bacilli</taxon>
        <taxon>Bacillales</taxon>
        <taxon>Bacillaceae</taxon>
        <taxon>Neobacillus</taxon>
    </lineage>
</organism>
<evidence type="ECO:0000256" key="3">
    <source>
        <dbReference type="ARBA" id="ARBA00038412"/>
    </source>
</evidence>
<keyword evidence="1" id="KW-0540">Nuclease</keyword>
<dbReference type="Proteomes" id="UP001162836">
    <property type="component" value="Unassembled WGS sequence"/>
</dbReference>
<dbReference type="PANTHER" id="PTHR41286:SF1">
    <property type="entry name" value="HNH NUCLEASE YAJD-RELATED"/>
    <property type="match status" value="1"/>
</dbReference>
<comment type="caution">
    <text evidence="6">The sequence shown here is derived from an EMBL/GenBank/DDBJ whole genome shotgun (WGS) entry which is preliminary data.</text>
</comment>
<dbReference type="RefSeq" id="WP_231314355.1">
    <property type="nucleotide sequence ID" value="NZ_JAJODE010000008.1"/>
</dbReference>
<keyword evidence="6" id="KW-0255">Endonuclease</keyword>
<dbReference type="PANTHER" id="PTHR41286">
    <property type="entry name" value="HNH NUCLEASE YAJD-RELATED"/>
    <property type="match status" value="1"/>
</dbReference>
<dbReference type="CDD" id="cd00085">
    <property type="entry name" value="HNHc"/>
    <property type="match status" value="1"/>
</dbReference>
<evidence type="ECO:0000259" key="5">
    <source>
        <dbReference type="SMART" id="SM00507"/>
    </source>
</evidence>
<name>A0ABS8QFZ4_9BACI</name>
<evidence type="ECO:0000313" key="6">
    <source>
        <dbReference type="EMBL" id="MCD4838159.1"/>
    </source>
</evidence>